<organism evidence="1 2">
    <name type="scientific">Hyaloscypha hepaticicola</name>
    <dbReference type="NCBI Taxonomy" id="2082293"/>
    <lineage>
        <taxon>Eukaryota</taxon>
        <taxon>Fungi</taxon>
        <taxon>Dikarya</taxon>
        <taxon>Ascomycota</taxon>
        <taxon>Pezizomycotina</taxon>
        <taxon>Leotiomycetes</taxon>
        <taxon>Helotiales</taxon>
        <taxon>Hyaloscyphaceae</taxon>
        <taxon>Hyaloscypha</taxon>
    </lineage>
</organism>
<dbReference type="EMBL" id="KZ613464">
    <property type="protein sequence ID" value="PMD28076.1"/>
    <property type="molecule type" value="Genomic_DNA"/>
</dbReference>
<evidence type="ECO:0000313" key="1">
    <source>
        <dbReference type="EMBL" id="PMD28076.1"/>
    </source>
</evidence>
<protein>
    <submittedName>
        <fullName evidence="1">Uncharacterized protein</fullName>
    </submittedName>
</protein>
<dbReference type="Proteomes" id="UP000235672">
    <property type="component" value="Unassembled WGS sequence"/>
</dbReference>
<gene>
    <name evidence="1" type="ORF">NA56DRAFT_695827</name>
</gene>
<reference evidence="1 2" key="1">
    <citation type="submission" date="2016-05" db="EMBL/GenBank/DDBJ databases">
        <title>A degradative enzymes factory behind the ericoid mycorrhizal symbiosis.</title>
        <authorList>
            <consortium name="DOE Joint Genome Institute"/>
            <person name="Martino E."/>
            <person name="Morin E."/>
            <person name="Grelet G."/>
            <person name="Kuo A."/>
            <person name="Kohler A."/>
            <person name="Daghino S."/>
            <person name="Barry K."/>
            <person name="Choi C."/>
            <person name="Cichocki N."/>
            <person name="Clum A."/>
            <person name="Copeland A."/>
            <person name="Hainaut M."/>
            <person name="Haridas S."/>
            <person name="Labutti K."/>
            <person name="Lindquist E."/>
            <person name="Lipzen A."/>
            <person name="Khouja H.-R."/>
            <person name="Murat C."/>
            <person name="Ohm R."/>
            <person name="Olson A."/>
            <person name="Spatafora J."/>
            <person name="Veneault-Fourrey C."/>
            <person name="Henrissat B."/>
            <person name="Grigoriev I."/>
            <person name="Martin F."/>
            <person name="Perotto S."/>
        </authorList>
    </citation>
    <scope>NUCLEOTIDE SEQUENCE [LARGE SCALE GENOMIC DNA]</scope>
    <source>
        <strain evidence="1 2">UAMH 7357</strain>
    </source>
</reference>
<keyword evidence="2" id="KW-1185">Reference proteome</keyword>
<evidence type="ECO:0000313" key="2">
    <source>
        <dbReference type="Proteomes" id="UP000235672"/>
    </source>
</evidence>
<name>A0A2J6QP83_9HELO</name>
<sequence>MKYATPDATPPREPGIPRLIRWLHSVVRDLQHISILLAPRLVPSIQDPQYANRRRQPKYSAILDLLKCRADLGSDAPLDRVESTAFAVNSPYNFLPHCARKGLQPLPAFSTSIEQEWCRPAQRAGRKDLYTTLMVRQIYYFARAALTATISSLTSKLQTIGRKLTQSAIRTLIPVQLSPHASAILHKIIACGSSRCGIMRTCLIADASSAALSDG</sequence>
<accession>A0A2J6QP83</accession>
<proteinExistence type="predicted"/>
<dbReference type="AlphaFoldDB" id="A0A2J6QP83"/>